<comment type="similarity">
    <text evidence="2">Belongs to the plant self-incompatibility (S1) protein family.</text>
</comment>
<dbReference type="EMBL" id="JAEFBJ010000011">
    <property type="protein sequence ID" value="KAG7556547.1"/>
    <property type="molecule type" value="Genomic_DNA"/>
</dbReference>
<keyword evidence="8" id="KW-1185">Reference proteome</keyword>
<gene>
    <name evidence="7" type="ORF">ISN44_As11g025710</name>
</gene>
<keyword evidence="5 6" id="KW-0732">Signal</keyword>
<feature type="chain" id="PRO_5035852631" evidence="6">
    <location>
        <begin position="31"/>
        <end position="177"/>
    </location>
</feature>
<evidence type="ECO:0000256" key="2">
    <source>
        <dbReference type="ARBA" id="ARBA00005581"/>
    </source>
</evidence>
<dbReference type="GO" id="GO:0060320">
    <property type="term" value="P:rejection of self pollen"/>
    <property type="evidence" value="ECO:0007669"/>
    <property type="project" value="UniProtKB-KW"/>
</dbReference>
<keyword evidence="4" id="KW-0964">Secreted</keyword>
<proteinExistence type="inferred from homology"/>
<name>A0A8T1ZE14_ARASU</name>
<dbReference type="Proteomes" id="UP000694251">
    <property type="component" value="Chromosome 11"/>
</dbReference>
<evidence type="ECO:0000313" key="8">
    <source>
        <dbReference type="Proteomes" id="UP000694251"/>
    </source>
</evidence>
<dbReference type="GO" id="GO:0005576">
    <property type="term" value="C:extracellular region"/>
    <property type="evidence" value="ECO:0007669"/>
    <property type="project" value="UniProtKB-SubCell"/>
</dbReference>
<sequence length="177" mass="20805">MMMMNPKTIVTNLLLLILLQISNFSTIVLSFEPIYRKDYKSEYTVDPDTVTHIIVSNELYGLKKGNVGFVCTHGPKVWRKTKPGQRYSLLRFKHDGRVRFMSTNCHIRSNRGFVNFHIFMQPDLSAHCFPSYICKYSIRKDGVYYKHENKFFPWRQFPRSAKGRSSSKVSLRNILKN</sequence>
<evidence type="ECO:0000256" key="3">
    <source>
        <dbReference type="ARBA" id="ARBA00022471"/>
    </source>
</evidence>
<comment type="caution">
    <text evidence="7">The sequence shown here is derived from an EMBL/GenBank/DDBJ whole genome shotgun (WGS) entry which is preliminary data.</text>
</comment>
<evidence type="ECO:0000256" key="4">
    <source>
        <dbReference type="ARBA" id="ARBA00022525"/>
    </source>
</evidence>
<evidence type="ECO:0000313" key="7">
    <source>
        <dbReference type="EMBL" id="KAG7556547.1"/>
    </source>
</evidence>
<dbReference type="OrthoDB" id="1027235at2759"/>
<evidence type="ECO:0000256" key="5">
    <source>
        <dbReference type="ARBA" id="ARBA00022729"/>
    </source>
</evidence>
<organism evidence="7 8">
    <name type="scientific">Arabidopsis suecica</name>
    <name type="common">Swedish thale-cress</name>
    <name type="synonym">Cardaminopsis suecica</name>
    <dbReference type="NCBI Taxonomy" id="45249"/>
    <lineage>
        <taxon>Eukaryota</taxon>
        <taxon>Viridiplantae</taxon>
        <taxon>Streptophyta</taxon>
        <taxon>Embryophyta</taxon>
        <taxon>Tracheophyta</taxon>
        <taxon>Spermatophyta</taxon>
        <taxon>Magnoliopsida</taxon>
        <taxon>eudicotyledons</taxon>
        <taxon>Gunneridae</taxon>
        <taxon>Pentapetalae</taxon>
        <taxon>rosids</taxon>
        <taxon>malvids</taxon>
        <taxon>Brassicales</taxon>
        <taxon>Brassicaceae</taxon>
        <taxon>Camelineae</taxon>
        <taxon>Arabidopsis</taxon>
    </lineage>
</organism>
<evidence type="ECO:0000256" key="6">
    <source>
        <dbReference type="SAM" id="SignalP"/>
    </source>
</evidence>
<comment type="subcellular location">
    <subcellularLocation>
        <location evidence="1">Secreted</location>
    </subcellularLocation>
</comment>
<dbReference type="InterPro" id="IPR010264">
    <property type="entry name" value="Self-incomp_S1"/>
</dbReference>
<feature type="signal peptide" evidence="6">
    <location>
        <begin position="1"/>
        <end position="30"/>
    </location>
</feature>
<dbReference type="AlphaFoldDB" id="A0A8T1ZE14"/>
<reference evidence="7 8" key="1">
    <citation type="submission" date="2020-12" db="EMBL/GenBank/DDBJ databases">
        <title>Concerted genomic and epigenomic changes stabilize Arabidopsis allopolyploids.</title>
        <authorList>
            <person name="Chen Z."/>
        </authorList>
    </citation>
    <scope>NUCLEOTIDE SEQUENCE [LARGE SCALE GENOMIC DNA]</scope>
    <source>
        <strain evidence="7">As9502</strain>
        <tissue evidence="7">Leaf</tissue>
    </source>
</reference>
<protein>
    <submittedName>
        <fullName evidence="7">Plant self-incompatibility S1</fullName>
    </submittedName>
</protein>
<accession>A0A8T1ZE14</accession>
<evidence type="ECO:0000256" key="1">
    <source>
        <dbReference type="ARBA" id="ARBA00004613"/>
    </source>
</evidence>
<dbReference type="Pfam" id="PF05938">
    <property type="entry name" value="Self-incomp_S1"/>
    <property type="match status" value="1"/>
</dbReference>
<keyword evidence="3" id="KW-0713">Self-incompatibility</keyword>